<reference evidence="6 7" key="1">
    <citation type="submission" date="2017-09" db="EMBL/GenBank/DDBJ databases">
        <authorList>
            <person name="Ehlers B."/>
            <person name="Leendertz F.H."/>
        </authorList>
    </citation>
    <scope>NUCLEOTIDE SEQUENCE [LARGE SCALE GENOMIC DNA]</scope>
    <source>
        <strain evidence="6 7">DSM 27208</strain>
    </source>
</reference>
<dbReference type="RefSeq" id="WP_097009062.1">
    <property type="nucleotide sequence ID" value="NZ_OBEJ01000002.1"/>
</dbReference>
<proteinExistence type="inferred from homology"/>
<evidence type="ECO:0000256" key="1">
    <source>
        <dbReference type="ARBA" id="ARBA00004618"/>
    </source>
</evidence>
<protein>
    <recommendedName>
        <fullName evidence="4">Flagellin</fullName>
    </recommendedName>
</protein>
<keyword evidence="6" id="KW-0282">Flagellum</keyword>
<sequence>MLPKPQRPADSRGQTGVETLVVFIATVIVAAIAAALLLNTVLALQSQAIATSEESIEQVTERVQVVTAFGEVDDGRIETVTLRVRTAPGAESIDLSAASVQTVGDGVDPNWSVGVVGSDRSVLTDGSELGYVHVYGESGLPADRGLTPGERVTVRITTGAGATTVYVVNVPDTLAGQSVVEV</sequence>
<dbReference type="Proteomes" id="UP000219453">
    <property type="component" value="Unassembled WGS sequence"/>
</dbReference>
<evidence type="ECO:0000256" key="4">
    <source>
        <dbReference type="RuleBase" id="RU361282"/>
    </source>
</evidence>
<comment type="subcellular location">
    <subcellularLocation>
        <location evidence="1 4">Archaeal flagellum</location>
    </subcellularLocation>
</comment>
<dbReference type="GO" id="GO:0005198">
    <property type="term" value="F:structural molecule activity"/>
    <property type="evidence" value="ECO:0007669"/>
    <property type="project" value="InterPro"/>
</dbReference>
<keyword evidence="5" id="KW-0812">Transmembrane</keyword>
<evidence type="ECO:0000256" key="3">
    <source>
        <dbReference type="ARBA" id="ARBA00022440"/>
    </source>
</evidence>
<gene>
    <name evidence="6" type="ORF">SAMN06269185_2166</name>
</gene>
<evidence type="ECO:0000313" key="6">
    <source>
        <dbReference type="EMBL" id="SNZ13417.1"/>
    </source>
</evidence>
<dbReference type="GO" id="GO:0097588">
    <property type="term" value="P:archaeal or bacterial-type flagellum-dependent cell motility"/>
    <property type="evidence" value="ECO:0007669"/>
    <property type="project" value="InterPro"/>
</dbReference>
<name>A0A285NWK2_NATPI</name>
<dbReference type="AlphaFoldDB" id="A0A285NWK2"/>
<comment type="similarity">
    <text evidence="2 4">Belongs to the archaeal flagellin family.</text>
</comment>
<keyword evidence="7" id="KW-1185">Reference proteome</keyword>
<dbReference type="NCBIfam" id="TIGR02537">
    <property type="entry name" value="arch_flag_Nterm"/>
    <property type="match status" value="1"/>
</dbReference>
<dbReference type="Pfam" id="PF01917">
    <property type="entry name" value="Flagellin_arch-type"/>
    <property type="match status" value="1"/>
</dbReference>
<dbReference type="GO" id="GO:0097589">
    <property type="term" value="C:archaeal-type flagellum"/>
    <property type="evidence" value="ECO:0007669"/>
    <property type="project" value="UniProtKB-SubCell"/>
</dbReference>
<feature type="transmembrane region" description="Helical" evidence="5">
    <location>
        <begin position="20"/>
        <end position="44"/>
    </location>
</feature>
<dbReference type="InterPro" id="IPR013373">
    <property type="entry name" value="Flagellin/pilin_N_arc"/>
</dbReference>
<evidence type="ECO:0000256" key="2">
    <source>
        <dbReference type="ARBA" id="ARBA00010256"/>
    </source>
</evidence>
<organism evidence="6 7">
    <name type="scientific">Natronoarchaeum philippinense</name>
    <dbReference type="NCBI Taxonomy" id="558529"/>
    <lineage>
        <taxon>Archaea</taxon>
        <taxon>Methanobacteriati</taxon>
        <taxon>Methanobacteriota</taxon>
        <taxon>Stenosarchaea group</taxon>
        <taxon>Halobacteria</taxon>
        <taxon>Halobacteriales</taxon>
        <taxon>Natronoarchaeaceae</taxon>
    </lineage>
</organism>
<keyword evidence="6" id="KW-0969">Cilium</keyword>
<dbReference type="PANTHER" id="PTHR35903:SF1">
    <property type="entry name" value="FLAGELLIN B1"/>
    <property type="match status" value="1"/>
</dbReference>
<evidence type="ECO:0000256" key="5">
    <source>
        <dbReference type="SAM" id="Phobius"/>
    </source>
</evidence>
<comment type="function">
    <text evidence="4">Flagellin is the subunit protein which polymerizes to form the filaments of archaeal flagella.</text>
</comment>
<keyword evidence="3 4" id="KW-0974">Archaeal flagellum</keyword>
<dbReference type="InterPro" id="IPR002774">
    <property type="entry name" value="Flagellin_arc-type"/>
</dbReference>
<keyword evidence="6" id="KW-0966">Cell projection</keyword>
<dbReference type="EMBL" id="OBEJ01000002">
    <property type="protein sequence ID" value="SNZ13417.1"/>
    <property type="molecule type" value="Genomic_DNA"/>
</dbReference>
<keyword evidence="5" id="KW-0472">Membrane</keyword>
<dbReference type="PANTHER" id="PTHR35903">
    <property type="entry name" value="FLAGELLIN B1"/>
    <property type="match status" value="1"/>
</dbReference>
<evidence type="ECO:0000313" key="7">
    <source>
        <dbReference type="Proteomes" id="UP000219453"/>
    </source>
</evidence>
<accession>A0A285NWK2</accession>
<keyword evidence="5" id="KW-1133">Transmembrane helix</keyword>